<dbReference type="Pfam" id="PF00583">
    <property type="entry name" value="Acetyltransf_1"/>
    <property type="match status" value="1"/>
</dbReference>
<dbReference type="Gene3D" id="3.40.630.30">
    <property type="match status" value="1"/>
</dbReference>
<comment type="catalytic activity">
    <reaction evidence="4">
        <text>L-methionine sulfone + acetyl-CoA = N-acetyl-L-methionine sulfone + CoA + H(+)</text>
        <dbReference type="Rhea" id="RHEA:47656"/>
        <dbReference type="ChEBI" id="CHEBI:15378"/>
        <dbReference type="ChEBI" id="CHEBI:57287"/>
        <dbReference type="ChEBI" id="CHEBI:57288"/>
        <dbReference type="ChEBI" id="CHEBI:87824"/>
        <dbReference type="ChEBI" id="CHEBI:87825"/>
    </reaction>
</comment>
<keyword evidence="1 6" id="KW-0808">Transferase</keyword>
<dbReference type="GO" id="GO:0016747">
    <property type="term" value="F:acyltransferase activity, transferring groups other than amino-acyl groups"/>
    <property type="evidence" value="ECO:0007669"/>
    <property type="project" value="InterPro"/>
</dbReference>
<keyword evidence="7" id="KW-1185">Reference proteome</keyword>
<sequence>MPHYPPEKDPARLDCTFVNCSYEHHARQILDILNDAIINSTALYDYKPRTFESMRPWFQAKEEHGFPLIGAVDANGTLLGFASYGTFRAWPAYQYTVEHSVYVHKNHRGKSLGLYLMQRLIAIARQNQVHVLVGGIDTDNTGSVSLHEKLGFKHAGTIRQAAYKFGRWLDLGFYQLTLDTPEHPVEG</sequence>
<reference evidence="7" key="1">
    <citation type="submission" date="2016-10" db="EMBL/GenBank/DDBJ databases">
        <authorList>
            <person name="Varghese N."/>
            <person name="Submissions S."/>
        </authorList>
    </citation>
    <scope>NUCLEOTIDE SEQUENCE [LARGE SCALE GENOMIC DNA]</scope>
    <source>
        <strain evidence="7">CBMB127</strain>
    </source>
</reference>
<organism evidence="6 7">
    <name type="scientific">Methylophilus rhizosphaerae</name>
    <dbReference type="NCBI Taxonomy" id="492660"/>
    <lineage>
        <taxon>Bacteria</taxon>
        <taxon>Pseudomonadati</taxon>
        <taxon>Pseudomonadota</taxon>
        <taxon>Betaproteobacteria</taxon>
        <taxon>Nitrosomonadales</taxon>
        <taxon>Methylophilaceae</taxon>
        <taxon>Methylophilus</taxon>
    </lineage>
</organism>
<evidence type="ECO:0000259" key="5">
    <source>
        <dbReference type="PROSITE" id="PS51186"/>
    </source>
</evidence>
<comment type="catalytic activity">
    <reaction evidence="3">
        <text>L-methionine sulfoximine + acetyl-CoA = N-acetyl-L-methionine sulfoximine + CoA + H(+)</text>
        <dbReference type="Rhea" id="RHEA:47660"/>
        <dbReference type="ChEBI" id="CHEBI:15378"/>
        <dbReference type="ChEBI" id="CHEBI:57287"/>
        <dbReference type="ChEBI" id="CHEBI:57288"/>
        <dbReference type="ChEBI" id="CHEBI:87826"/>
        <dbReference type="ChEBI" id="CHEBI:87827"/>
    </reaction>
</comment>
<dbReference type="SUPFAM" id="SSF55729">
    <property type="entry name" value="Acyl-CoA N-acyltransferases (Nat)"/>
    <property type="match status" value="1"/>
</dbReference>
<dbReference type="PANTHER" id="PTHR43072:SF23">
    <property type="entry name" value="UPF0039 PROTEIN C11D3.02C"/>
    <property type="match status" value="1"/>
</dbReference>
<gene>
    <name evidence="6" type="ORF">SAMN05192566_1337</name>
</gene>
<dbReference type="EMBL" id="FNFX01000002">
    <property type="protein sequence ID" value="SDK42754.1"/>
    <property type="molecule type" value="Genomic_DNA"/>
</dbReference>
<name>A0A1G9BUA4_9PROT</name>
<dbReference type="CDD" id="cd04301">
    <property type="entry name" value="NAT_SF"/>
    <property type="match status" value="1"/>
</dbReference>
<dbReference type="STRING" id="492660.SAMN05192566_1337"/>
<dbReference type="OrthoDB" id="5459937at2"/>
<evidence type="ECO:0000256" key="1">
    <source>
        <dbReference type="ARBA" id="ARBA00022679"/>
    </source>
</evidence>
<accession>A0A1G9BUA4</accession>
<dbReference type="AlphaFoldDB" id="A0A1G9BUA4"/>
<feature type="domain" description="N-acetyltransferase" evidence="5">
    <location>
        <begin position="30"/>
        <end position="170"/>
    </location>
</feature>
<dbReference type="PANTHER" id="PTHR43072">
    <property type="entry name" value="N-ACETYLTRANSFERASE"/>
    <property type="match status" value="1"/>
</dbReference>
<evidence type="ECO:0000256" key="4">
    <source>
        <dbReference type="ARBA" id="ARBA00051334"/>
    </source>
</evidence>
<keyword evidence="2" id="KW-0012">Acyltransferase</keyword>
<dbReference type="PROSITE" id="PS51186">
    <property type="entry name" value="GNAT"/>
    <property type="match status" value="1"/>
</dbReference>
<dbReference type="InterPro" id="IPR000182">
    <property type="entry name" value="GNAT_dom"/>
</dbReference>
<dbReference type="RefSeq" id="WP_091471349.1">
    <property type="nucleotide sequence ID" value="NZ_FNFX01000002.1"/>
</dbReference>
<evidence type="ECO:0000256" key="3">
    <source>
        <dbReference type="ARBA" id="ARBA00050603"/>
    </source>
</evidence>
<protein>
    <submittedName>
        <fullName evidence="6">Phosphinothricin acetyltransferase</fullName>
    </submittedName>
</protein>
<dbReference type="Proteomes" id="UP000198629">
    <property type="component" value="Unassembled WGS sequence"/>
</dbReference>
<proteinExistence type="predicted"/>
<evidence type="ECO:0000313" key="7">
    <source>
        <dbReference type="Proteomes" id="UP000198629"/>
    </source>
</evidence>
<evidence type="ECO:0000313" key="6">
    <source>
        <dbReference type="EMBL" id="SDK42754.1"/>
    </source>
</evidence>
<dbReference type="FunFam" id="3.40.630.30:FF:000026">
    <property type="entry name" value="Phosphinothricin acetyltransferase"/>
    <property type="match status" value="1"/>
</dbReference>
<dbReference type="InterPro" id="IPR016181">
    <property type="entry name" value="Acyl_CoA_acyltransferase"/>
</dbReference>
<evidence type="ECO:0000256" key="2">
    <source>
        <dbReference type="ARBA" id="ARBA00023315"/>
    </source>
</evidence>